<dbReference type="EMBL" id="BDRX01000146">
    <property type="protein sequence ID" value="GBF99132.1"/>
    <property type="molecule type" value="Genomic_DNA"/>
</dbReference>
<feature type="compositionally biased region" description="Low complexity" evidence="1">
    <location>
        <begin position="290"/>
        <end position="303"/>
    </location>
</feature>
<organism evidence="2 3">
    <name type="scientific">Raphidocelis subcapitata</name>
    <dbReference type="NCBI Taxonomy" id="307507"/>
    <lineage>
        <taxon>Eukaryota</taxon>
        <taxon>Viridiplantae</taxon>
        <taxon>Chlorophyta</taxon>
        <taxon>core chlorophytes</taxon>
        <taxon>Chlorophyceae</taxon>
        <taxon>CS clade</taxon>
        <taxon>Sphaeropleales</taxon>
        <taxon>Selenastraceae</taxon>
        <taxon>Raphidocelis</taxon>
    </lineage>
</organism>
<feature type="compositionally biased region" description="Pro residues" evidence="1">
    <location>
        <begin position="276"/>
        <end position="285"/>
    </location>
</feature>
<keyword evidence="3" id="KW-1185">Reference proteome</keyword>
<proteinExistence type="predicted"/>
<name>A0A2V0PJD5_9CHLO</name>
<feature type="region of interest" description="Disordered" evidence="1">
    <location>
        <begin position="272"/>
        <end position="336"/>
    </location>
</feature>
<accession>A0A2V0PJD5</accession>
<feature type="compositionally biased region" description="Pro residues" evidence="1">
    <location>
        <begin position="144"/>
        <end position="153"/>
    </location>
</feature>
<evidence type="ECO:0000313" key="3">
    <source>
        <dbReference type="Proteomes" id="UP000247498"/>
    </source>
</evidence>
<feature type="compositionally biased region" description="Pro residues" evidence="1">
    <location>
        <begin position="74"/>
        <end position="84"/>
    </location>
</feature>
<comment type="caution">
    <text evidence="2">The sequence shown here is derived from an EMBL/GenBank/DDBJ whole genome shotgun (WGS) entry which is preliminary data.</text>
</comment>
<sequence length="419" mass="41789">MAGKKGRAQCQKSLNITGMDPARRAALEAERAERVKNQQAAAAPAAAAAAASPKPRRGGRRREGELSDGTAAPAAPPAAPPPPIVTTADKAPIRAQPEPETKTTEPQEPFGADCVVIVLAAPTTDAAAKRAPLQPAEPDASGPAPTPRAPPLPAEVVAALLSRLQSSRALLRCESAPAPAPRSRPVARAFARNRSAPASFTLAARPAPICPAPLPEPFCSPPLPALLPALPAGEAAVPAVGLVRSVSMPVPRRGSPAAVRIFPTGRRSAPVSFSFPAPPAPPLPPRGVTGPAAAPGPAAAGGPRSHPLCGGTGDDDDGAPEADAPDAARAASAKGPGRALKGFASAIQGVAAKLRLPSKRRGGAGDDTALDSTGGGGRGEGAAVAEAVPCPSGGGKRKARGVGWLKSVFRCCRAPSVVC</sequence>
<reference evidence="2 3" key="1">
    <citation type="journal article" date="2018" name="Sci. Rep.">
        <title>Raphidocelis subcapitata (=Pseudokirchneriella subcapitata) provides an insight into genome evolution and environmental adaptations in the Sphaeropleales.</title>
        <authorList>
            <person name="Suzuki S."/>
            <person name="Yamaguchi H."/>
            <person name="Nakajima N."/>
            <person name="Kawachi M."/>
        </authorList>
    </citation>
    <scope>NUCLEOTIDE SEQUENCE [LARGE SCALE GENOMIC DNA]</scope>
    <source>
        <strain evidence="2 3">NIES-35</strain>
    </source>
</reference>
<dbReference type="AlphaFoldDB" id="A0A2V0PJD5"/>
<feature type="compositionally biased region" description="Basic and acidic residues" evidence="1">
    <location>
        <begin position="21"/>
        <end position="36"/>
    </location>
</feature>
<evidence type="ECO:0000256" key="1">
    <source>
        <dbReference type="SAM" id="MobiDB-lite"/>
    </source>
</evidence>
<evidence type="ECO:0000313" key="2">
    <source>
        <dbReference type="EMBL" id="GBF99132.1"/>
    </source>
</evidence>
<feature type="compositionally biased region" description="Acidic residues" evidence="1">
    <location>
        <begin position="313"/>
        <end position="324"/>
    </location>
</feature>
<protein>
    <submittedName>
        <fullName evidence="2">Uncharacterized protein</fullName>
    </submittedName>
</protein>
<feature type="compositionally biased region" description="Low complexity" evidence="1">
    <location>
        <begin position="40"/>
        <end position="51"/>
    </location>
</feature>
<feature type="region of interest" description="Disordered" evidence="1">
    <location>
        <begin position="1"/>
        <end position="110"/>
    </location>
</feature>
<dbReference type="InParanoid" id="A0A2V0PJD5"/>
<feature type="region of interest" description="Disordered" evidence="1">
    <location>
        <begin position="357"/>
        <end position="382"/>
    </location>
</feature>
<dbReference type="Proteomes" id="UP000247498">
    <property type="component" value="Unassembled WGS sequence"/>
</dbReference>
<gene>
    <name evidence="2" type="ORF">Rsub_12024</name>
</gene>
<feature type="compositionally biased region" description="Low complexity" evidence="1">
    <location>
        <begin position="325"/>
        <end position="336"/>
    </location>
</feature>
<feature type="region of interest" description="Disordered" evidence="1">
    <location>
        <begin position="126"/>
        <end position="154"/>
    </location>
</feature>